<evidence type="ECO:0000256" key="1">
    <source>
        <dbReference type="ARBA" id="ARBA00004236"/>
    </source>
</evidence>
<dbReference type="EMBL" id="SODD01000008">
    <property type="protein sequence ID" value="TDW24649.1"/>
    <property type="molecule type" value="Genomic_DNA"/>
</dbReference>
<keyword evidence="16" id="KW-0812">Transmembrane</keyword>
<evidence type="ECO:0000259" key="18">
    <source>
        <dbReference type="Pfam" id="PF00912"/>
    </source>
</evidence>
<dbReference type="GO" id="GO:0008360">
    <property type="term" value="P:regulation of cell shape"/>
    <property type="evidence" value="ECO:0007669"/>
    <property type="project" value="UniProtKB-KW"/>
</dbReference>
<dbReference type="SUPFAM" id="SSF56601">
    <property type="entry name" value="beta-lactamase/transpeptidase-like"/>
    <property type="match status" value="1"/>
</dbReference>
<evidence type="ECO:0000256" key="15">
    <source>
        <dbReference type="SAM" id="MobiDB-lite"/>
    </source>
</evidence>
<reference evidence="19 20" key="1">
    <citation type="submission" date="2019-03" db="EMBL/GenBank/DDBJ databases">
        <title>Genomic Encyclopedia of Type Strains, Phase IV (KMG-IV): sequencing the most valuable type-strain genomes for metagenomic binning, comparative biology and taxonomic classification.</title>
        <authorList>
            <person name="Goeker M."/>
        </authorList>
    </citation>
    <scope>NUCLEOTIDE SEQUENCE [LARGE SCALE GENOMIC DNA]</scope>
    <source>
        <strain evidence="19 20">DSM 28867</strain>
    </source>
</reference>
<keyword evidence="7" id="KW-0378">Hydrolase</keyword>
<evidence type="ECO:0000313" key="20">
    <source>
        <dbReference type="Proteomes" id="UP000294743"/>
    </source>
</evidence>
<comment type="catalytic activity">
    <reaction evidence="13">
        <text>Preferential cleavage: (Ac)2-L-Lys-D-Ala-|-D-Ala. Also transpeptidation of peptidyl-alanyl moieties that are N-acyl substituents of D-alanine.</text>
        <dbReference type="EC" id="3.4.16.4"/>
    </reaction>
</comment>
<feature type="domain" description="Glycosyl transferase family 51" evidence="18">
    <location>
        <begin position="83"/>
        <end position="254"/>
    </location>
</feature>
<dbReference type="Gene3D" id="1.10.3810.10">
    <property type="entry name" value="Biosynthetic peptidoglycan transglycosylase-like"/>
    <property type="match status" value="1"/>
</dbReference>
<dbReference type="GO" id="GO:0008955">
    <property type="term" value="F:peptidoglycan glycosyltransferase activity"/>
    <property type="evidence" value="ECO:0007669"/>
    <property type="project" value="UniProtKB-EC"/>
</dbReference>
<dbReference type="Proteomes" id="UP000294743">
    <property type="component" value="Unassembled WGS sequence"/>
</dbReference>
<evidence type="ECO:0000256" key="3">
    <source>
        <dbReference type="ARBA" id="ARBA00022645"/>
    </source>
</evidence>
<keyword evidence="9" id="KW-0573">Peptidoglycan synthesis</keyword>
<dbReference type="GO" id="GO:0008658">
    <property type="term" value="F:penicillin binding"/>
    <property type="evidence" value="ECO:0007669"/>
    <property type="project" value="InterPro"/>
</dbReference>
<comment type="caution">
    <text evidence="19">The sequence shown here is derived from an EMBL/GenBank/DDBJ whole genome shotgun (WGS) entry which is preliminary data.</text>
</comment>
<organism evidence="19 20">
    <name type="scientific">Breznakia blatticola</name>
    <dbReference type="NCBI Taxonomy" id="1754012"/>
    <lineage>
        <taxon>Bacteria</taxon>
        <taxon>Bacillati</taxon>
        <taxon>Bacillota</taxon>
        <taxon>Erysipelotrichia</taxon>
        <taxon>Erysipelotrichales</taxon>
        <taxon>Erysipelotrichaceae</taxon>
        <taxon>Breznakia</taxon>
    </lineage>
</organism>
<dbReference type="AlphaFoldDB" id="A0A4R8A279"/>
<dbReference type="GO" id="GO:0071555">
    <property type="term" value="P:cell wall organization"/>
    <property type="evidence" value="ECO:0007669"/>
    <property type="project" value="UniProtKB-KW"/>
</dbReference>
<evidence type="ECO:0000256" key="12">
    <source>
        <dbReference type="ARBA" id="ARBA00023316"/>
    </source>
</evidence>
<keyword evidence="3" id="KW-0121">Carboxypeptidase</keyword>
<evidence type="ECO:0000256" key="11">
    <source>
        <dbReference type="ARBA" id="ARBA00023268"/>
    </source>
</evidence>
<dbReference type="GO" id="GO:0030288">
    <property type="term" value="C:outer membrane-bounded periplasmic space"/>
    <property type="evidence" value="ECO:0007669"/>
    <property type="project" value="TreeGrafter"/>
</dbReference>
<proteinExistence type="predicted"/>
<evidence type="ECO:0000256" key="5">
    <source>
        <dbReference type="ARBA" id="ARBA00022676"/>
    </source>
</evidence>
<dbReference type="RefSeq" id="WP_166667532.1">
    <property type="nucleotide sequence ID" value="NZ_SODD01000008.1"/>
</dbReference>
<keyword evidence="5" id="KW-0328">Glycosyltransferase</keyword>
<comment type="subcellular location">
    <subcellularLocation>
        <location evidence="1">Cell membrane</location>
    </subcellularLocation>
</comment>
<evidence type="ECO:0000256" key="2">
    <source>
        <dbReference type="ARBA" id="ARBA00022475"/>
    </source>
</evidence>
<keyword evidence="8" id="KW-0133">Cell shape</keyword>
<dbReference type="InterPro" id="IPR036950">
    <property type="entry name" value="PBP_transglycosylase"/>
</dbReference>
<evidence type="ECO:0000313" key="19">
    <source>
        <dbReference type="EMBL" id="TDW24649.1"/>
    </source>
</evidence>
<evidence type="ECO:0000259" key="17">
    <source>
        <dbReference type="Pfam" id="PF00905"/>
    </source>
</evidence>
<evidence type="ECO:0000256" key="7">
    <source>
        <dbReference type="ARBA" id="ARBA00022801"/>
    </source>
</evidence>
<evidence type="ECO:0000256" key="14">
    <source>
        <dbReference type="ARBA" id="ARBA00049902"/>
    </source>
</evidence>
<gene>
    <name evidence="19" type="ORF">EDD63_1081</name>
</gene>
<dbReference type="InterPro" id="IPR001264">
    <property type="entry name" value="Glyco_trans_51"/>
</dbReference>
<keyword evidence="11" id="KW-0511">Multifunctional enzyme</keyword>
<evidence type="ECO:0000256" key="4">
    <source>
        <dbReference type="ARBA" id="ARBA00022670"/>
    </source>
</evidence>
<dbReference type="InterPro" id="IPR023346">
    <property type="entry name" value="Lysozyme-like_dom_sf"/>
</dbReference>
<dbReference type="PANTHER" id="PTHR32282:SF11">
    <property type="entry name" value="PENICILLIN-BINDING PROTEIN 1B"/>
    <property type="match status" value="1"/>
</dbReference>
<dbReference type="InterPro" id="IPR012338">
    <property type="entry name" value="Beta-lactam/transpept-like"/>
</dbReference>
<dbReference type="GO" id="GO:0009252">
    <property type="term" value="P:peptidoglycan biosynthetic process"/>
    <property type="evidence" value="ECO:0007669"/>
    <property type="project" value="UniProtKB-KW"/>
</dbReference>
<evidence type="ECO:0000256" key="13">
    <source>
        <dbReference type="ARBA" id="ARBA00034000"/>
    </source>
</evidence>
<sequence>MANKKINTPKRSKPSNGQKTKTKSKLTGRRVVNTICIIILAGMMLVSVTGFVMLQDILSKKQNDRSELTANASTRMFAIDGSLITTLSMGDGIRENVKLEEIPNNVIDAFLAVEDSRYFEHNGFDLPRFIKSGVINVGAGGIRQGGSTLTMQLVDNANMLQLTEEEKNEANTLTKIEWKIQEIFNSMELEAEESKNDILENYLNKINFGGPARGIEKGAEYYFGKSVSDINLGEAAFLAGVINAPATNNPYNGVTSYAQVDENGEPILNEAGQQTAVVTVNHYDAAIERRNDTLYQMLNHGYISEQEYKVAVSEDLSFQLSGAAQFQVDEYQSFITYAANEVLEKTGYDPYTTPMDIYTTMDIESQQLADSICNSEAVDYTGTPFNINEQYDERYQTGFTLMNNQTGEILAFGGGRGDITKNRAWDLDQQPGSTAKPIIEYAAAFDNLGYSTEHVIEDGPTAYTDTDILWNADDQFRGDLDLREAINHSLNVPAFKTLQELVNTIGIDGVQDYMRKLGIPEDVVENFVMGYSIGGGDLRMTTLQLAEAYTTFANKGQRVTPYSVKEVKFQDTTIKTYKAKTEKTDVYSEGAAWLMSYMLAGAVDEGWGNINSFTNSGYRIYAKTGTSSYEDDDPTLKYPKGAGKDKWIVGYTDKYTVSVWAGYDKGVPGEDNYLDEYKLYNWNLEGRIARTMLDHITNNGEDASKEMFAQPADVSSISYTKGTWPYATTANNDTKAYILKKYAGNLKAIAADPLSDPSSITVTYKDGKVEYAMSAYPDASALEEKSHTKSMTAKGITKTGKLWFDKSFIFGVVQYKFTVKLNGTAIETFTGTSDKGVYEKLPSNAKNGDTVEVCGFYQYSKTDTKSKEVCASVTVDKKATPVGTEFLNLFQEGLTATEVKARVDTYMSANFPDVKNYVIVEDPTAKMGTMGKATTIKVGDILDASKSYIIAVGTKKAD</sequence>
<keyword evidence="4" id="KW-0645">Protease</keyword>
<protein>
    <submittedName>
        <fullName evidence="19">Penicillin-binding protein 1A</fullName>
    </submittedName>
</protein>
<name>A0A4R8A279_9FIRM</name>
<dbReference type="GO" id="GO:0005886">
    <property type="term" value="C:plasma membrane"/>
    <property type="evidence" value="ECO:0007669"/>
    <property type="project" value="UniProtKB-SubCell"/>
</dbReference>
<comment type="catalytic activity">
    <reaction evidence="14">
        <text>[GlcNAc-(1-&gt;4)-Mur2Ac(oyl-L-Ala-gamma-D-Glu-L-Lys-D-Ala-D-Ala)](n)-di-trans,octa-cis-undecaprenyl diphosphate + beta-D-GlcNAc-(1-&gt;4)-Mur2Ac(oyl-L-Ala-gamma-D-Glu-L-Lys-D-Ala-D-Ala)-di-trans,octa-cis-undecaprenyl diphosphate = [GlcNAc-(1-&gt;4)-Mur2Ac(oyl-L-Ala-gamma-D-Glu-L-Lys-D-Ala-D-Ala)](n+1)-di-trans,octa-cis-undecaprenyl diphosphate + di-trans,octa-cis-undecaprenyl diphosphate + H(+)</text>
        <dbReference type="Rhea" id="RHEA:23708"/>
        <dbReference type="Rhea" id="RHEA-COMP:9602"/>
        <dbReference type="Rhea" id="RHEA-COMP:9603"/>
        <dbReference type="ChEBI" id="CHEBI:15378"/>
        <dbReference type="ChEBI" id="CHEBI:58405"/>
        <dbReference type="ChEBI" id="CHEBI:60033"/>
        <dbReference type="ChEBI" id="CHEBI:78435"/>
        <dbReference type="EC" id="2.4.99.28"/>
    </reaction>
</comment>
<keyword evidence="2" id="KW-1003">Cell membrane</keyword>
<evidence type="ECO:0000256" key="10">
    <source>
        <dbReference type="ARBA" id="ARBA00023136"/>
    </source>
</evidence>
<dbReference type="InterPro" id="IPR001460">
    <property type="entry name" value="PCN-bd_Tpept"/>
</dbReference>
<keyword evidence="20" id="KW-1185">Reference proteome</keyword>
<dbReference type="Pfam" id="PF00905">
    <property type="entry name" value="Transpeptidase"/>
    <property type="match status" value="1"/>
</dbReference>
<dbReference type="Pfam" id="PF00912">
    <property type="entry name" value="Transgly"/>
    <property type="match status" value="1"/>
</dbReference>
<feature type="transmembrane region" description="Helical" evidence="16">
    <location>
        <begin position="31"/>
        <end position="54"/>
    </location>
</feature>
<keyword evidence="6" id="KW-0808">Transferase</keyword>
<keyword evidence="16" id="KW-1133">Transmembrane helix</keyword>
<feature type="domain" description="Penicillin-binding protein transpeptidase" evidence="17">
    <location>
        <begin position="398"/>
        <end position="660"/>
    </location>
</feature>
<dbReference type="InterPro" id="IPR050396">
    <property type="entry name" value="Glycosyltr_51/Transpeptidase"/>
</dbReference>
<dbReference type="GO" id="GO:0009002">
    <property type="term" value="F:serine-type D-Ala-D-Ala carboxypeptidase activity"/>
    <property type="evidence" value="ECO:0007669"/>
    <property type="project" value="UniProtKB-EC"/>
</dbReference>
<evidence type="ECO:0000256" key="16">
    <source>
        <dbReference type="SAM" id="Phobius"/>
    </source>
</evidence>
<evidence type="ECO:0000256" key="9">
    <source>
        <dbReference type="ARBA" id="ARBA00022984"/>
    </source>
</evidence>
<evidence type="ECO:0000256" key="8">
    <source>
        <dbReference type="ARBA" id="ARBA00022960"/>
    </source>
</evidence>
<accession>A0A4R8A279</accession>
<dbReference type="GO" id="GO:0006508">
    <property type="term" value="P:proteolysis"/>
    <property type="evidence" value="ECO:0007669"/>
    <property type="project" value="UniProtKB-KW"/>
</dbReference>
<dbReference type="PANTHER" id="PTHR32282">
    <property type="entry name" value="BINDING PROTEIN TRANSPEPTIDASE, PUTATIVE-RELATED"/>
    <property type="match status" value="1"/>
</dbReference>
<dbReference type="Gene3D" id="3.40.710.10">
    <property type="entry name" value="DD-peptidase/beta-lactamase superfamily"/>
    <property type="match status" value="1"/>
</dbReference>
<keyword evidence="10 16" id="KW-0472">Membrane</keyword>
<evidence type="ECO:0000256" key="6">
    <source>
        <dbReference type="ARBA" id="ARBA00022679"/>
    </source>
</evidence>
<feature type="region of interest" description="Disordered" evidence="15">
    <location>
        <begin position="1"/>
        <end position="25"/>
    </location>
</feature>
<keyword evidence="12" id="KW-0961">Cell wall biogenesis/degradation</keyword>
<dbReference type="SUPFAM" id="SSF53955">
    <property type="entry name" value="Lysozyme-like"/>
    <property type="match status" value="1"/>
</dbReference>